<dbReference type="Gene3D" id="1.10.287.1080">
    <property type="entry name" value="MazG-like"/>
    <property type="match status" value="1"/>
</dbReference>
<protein>
    <submittedName>
        <fullName evidence="1">NTP-PPase-like protein</fullName>
    </submittedName>
</protein>
<dbReference type="CDD" id="cd11542">
    <property type="entry name" value="NTP-PPase_u5"/>
    <property type="match status" value="1"/>
</dbReference>
<organism evidence="1">
    <name type="scientific">Siphoviridae sp. ctWDo30</name>
    <dbReference type="NCBI Taxonomy" id="2826360"/>
    <lineage>
        <taxon>Viruses</taxon>
        <taxon>Duplodnaviria</taxon>
        <taxon>Heunggongvirae</taxon>
        <taxon>Uroviricota</taxon>
        <taxon>Caudoviricetes</taxon>
    </lineage>
</organism>
<evidence type="ECO:0000313" key="1">
    <source>
        <dbReference type="EMBL" id="DAD89699.1"/>
    </source>
</evidence>
<sequence>MAERKAMLKINEFVKEVGEISKAHGFREEELKCTDFVALIHAEVSEMLEEFRDGREPTEVYFRIDGKPEGVPIELADVMIWCMDMADYYGIDLESAILTKMEFNRTRPYKHGKEF</sequence>
<accession>A0A8S5N6D7</accession>
<reference evidence="1" key="1">
    <citation type="journal article" date="2021" name="Proc. Natl. Acad. Sci. U.S.A.">
        <title>A Catalog of Tens of Thousands of Viruses from Human Metagenomes Reveals Hidden Associations with Chronic Diseases.</title>
        <authorList>
            <person name="Tisza M.J."/>
            <person name="Buck C.B."/>
        </authorList>
    </citation>
    <scope>NUCLEOTIDE SEQUENCE</scope>
    <source>
        <strain evidence="1">CtWDo30</strain>
    </source>
</reference>
<proteinExistence type="predicted"/>
<name>A0A8S5N6D7_9CAUD</name>
<dbReference type="SUPFAM" id="SSF101386">
    <property type="entry name" value="all-alpha NTP pyrophosphatases"/>
    <property type="match status" value="1"/>
</dbReference>
<dbReference type="EMBL" id="BK015068">
    <property type="protein sequence ID" value="DAD89699.1"/>
    <property type="molecule type" value="Genomic_DNA"/>
</dbReference>